<organism evidence="3 4">
    <name type="scientific">Brachyspira hampsonii</name>
    <dbReference type="NCBI Taxonomy" id="1287055"/>
    <lineage>
        <taxon>Bacteria</taxon>
        <taxon>Pseudomonadati</taxon>
        <taxon>Spirochaetota</taxon>
        <taxon>Spirochaetia</taxon>
        <taxon>Brachyspirales</taxon>
        <taxon>Brachyspiraceae</taxon>
        <taxon>Brachyspira</taxon>
    </lineage>
</organism>
<protein>
    <recommendedName>
        <fullName evidence="2">DUF4234 domain-containing protein</fullName>
    </recommendedName>
</protein>
<comment type="caution">
    <text evidence="3">The sequence shown here is derived from an EMBL/GenBank/DDBJ whole genome shotgun (WGS) entry which is preliminary data.</text>
</comment>
<evidence type="ECO:0000259" key="2">
    <source>
        <dbReference type="Pfam" id="PF14018"/>
    </source>
</evidence>
<feature type="transmembrane region" description="Helical" evidence="1">
    <location>
        <begin position="12"/>
        <end position="32"/>
    </location>
</feature>
<feature type="domain" description="DUF4234" evidence="2">
    <location>
        <begin position="7"/>
        <end position="73"/>
    </location>
</feature>
<dbReference type="Pfam" id="PF14018">
    <property type="entry name" value="DUF4234"/>
    <property type="match status" value="1"/>
</dbReference>
<evidence type="ECO:0000313" key="3">
    <source>
        <dbReference type="EMBL" id="OEJ15167.1"/>
    </source>
</evidence>
<name>A0A1E5NGE9_9SPIR</name>
<keyword evidence="1" id="KW-0472">Membrane</keyword>
<feature type="transmembrane region" description="Helical" evidence="1">
    <location>
        <begin position="44"/>
        <end position="65"/>
    </location>
</feature>
<keyword evidence="1" id="KW-0812">Transmembrane</keyword>
<accession>A0A1E5NGE9</accession>
<keyword evidence="1" id="KW-1133">Transmembrane helix</keyword>
<evidence type="ECO:0000313" key="4">
    <source>
        <dbReference type="Proteomes" id="UP000095247"/>
    </source>
</evidence>
<gene>
    <name evidence="3" type="ORF">BFL38_12715</name>
</gene>
<dbReference type="Proteomes" id="UP000095247">
    <property type="component" value="Unassembled WGS sequence"/>
</dbReference>
<dbReference type="InterPro" id="IPR025328">
    <property type="entry name" value="DUF4234"/>
</dbReference>
<feature type="transmembrane region" description="Helical" evidence="1">
    <location>
        <begin position="97"/>
        <end position="121"/>
    </location>
</feature>
<sequence>MNIGAVRSIPTMFILNFFTLGIYHYYWVYYITLEVEKFTKRKDISPALELLLSVMTCNLYTIYWYNKYGNIIHKEIALKIDENDKDDKTQIVMTASIIVLLAGVPIIGALIFAFVTGVLVSGMALAYSDFNFIDLIDNPEALLIFLGTIFGGFIIIFVITASLIIPDIIMQKKLNSIWEKIRSKKYNNKID</sequence>
<dbReference type="RefSeq" id="WP_069725728.1">
    <property type="nucleotide sequence ID" value="NZ_MDCO01000006.1"/>
</dbReference>
<feature type="transmembrane region" description="Helical" evidence="1">
    <location>
        <begin position="141"/>
        <end position="165"/>
    </location>
</feature>
<dbReference type="EMBL" id="MDCO01000006">
    <property type="protein sequence ID" value="OEJ15167.1"/>
    <property type="molecule type" value="Genomic_DNA"/>
</dbReference>
<evidence type="ECO:0000256" key="1">
    <source>
        <dbReference type="SAM" id="Phobius"/>
    </source>
</evidence>
<proteinExistence type="predicted"/>
<reference evidence="3 4" key="1">
    <citation type="submission" date="2016-08" db="EMBL/GenBank/DDBJ databases">
        <title>Characterization and recognition of Brachyspira hampsonii sp. nov., a novel intestinal spirochete that is pathogenic to pigs.</title>
        <authorList>
            <person name="Mirajkar N."/>
            <person name="La T."/>
            <person name="Phillips N."/>
            <person name="Hampson D."/>
            <person name="Gebhart C."/>
        </authorList>
    </citation>
    <scope>NUCLEOTIDE SEQUENCE [LARGE SCALE GENOMIC DNA]</scope>
    <source>
        <strain evidence="3 4">P280/1</strain>
    </source>
</reference>
<dbReference type="AlphaFoldDB" id="A0A1E5NGE9"/>